<comment type="function">
    <text evidence="15">E3 ubiquitin-protein ligase. Component of the ribosome quality control complex (RQC), a ribosome-associated complex that mediates ubiquitination and extraction of incompletely synthesized nascent chains for proteasomal degradation.</text>
</comment>
<comment type="catalytic activity">
    <reaction evidence="1 15">
        <text>S-ubiquitinyl-[E2 ubiquitin-conjugating enzyme]-L-cysteine + [acceptor protein]-L-lysine = [E2 ubiquitin-conjugating enzyme]-L-cysteine + N(6)-ubiquitinyl-[acceptor protein]-L-lysine.</text>
        <dbReference type="EC" id="2.3.2.27"/>
    </reaction>
</comment>
<dbReference type="UniPathway" id="UPA00143"/>
<evidence type="ECO:0000256" key="11">
    <source>
        <dbReference type="ARBA" id="ARBA00022771"/>
    </source>
</evidence>
<feature type="compositionally biased region" description="Polar residues" evidence="16">
    <location>
        <begin position="9"/>
        <end position="26"/>
    </location>
</feature>
<dbReference type="EMBL" id="JADCNM010000005">
    <property type="protein sequence ID" value="KAG0483597.1"/>
    <property type="molecule type" value="Genomic_DNA"/>
</dbReference>
<evidence type="ECO:0000313" key="18">
    <source>
        <dbReference type="EMBL" id="KAG0483597.1"/>
    </source>
</evidence>
<comment type="subunit">
    <text evidence="15">Component of the ribosome quality control complex (RQC).</text>
</comment>
<dbReference type="Gene3D" id="3.30.40.10">
    <property type="entry name" value="Zinc/RING finger domain, C3HC4 (zinc finger)"/>
    <property type="match status" value="1"/>
</dbReference>
<comment type="caution">
    <text evidence="18">The sequence shown here is derived from an EMBL/GenBank/DDBJ whole genome shotgun (WGS) entry which is preliminary data.</text>
</comment>
<dbReference type="InterPro" id="IPR039795">
    <property type="entry name" value="LTN1/Rkr1"/>
</dbReference>
<keyword evidence="7" id="KW-0963">Cytoplasm</keyword>
<accession>A0A835RCU6</accession>
<dbReference type="GO" id="GO:0043023">
    <property type="term" value="F:ribosomal large subunit binding"/>
    <property type="evidence" value="ECO:0007669"/>
    <property type="project" value="TreeGrafter"/>
</dbReference>
<dbReference type="FunFam" id="3.30.40.10:FF:000038">
    <property type="entry name" value="E3 ubiquitin-protein ligase listerin"/>
    <property type="match status" value="1"/>
</dbReference>
<keyword evidence="8 15" id="KW-0808">Transferase</keyword>
<dbReference type="InterPro" id="IPR001841">
    <property type="entry name" value="Znf_RING"/>
</dbReference>
<evidence type="ECO:0000256" key="15">
    <source>
        <dbReference type="RuleBase" id="RU367090"/>
    </source>
</evidence>
<sequence length="1705" mass="191335">MHWSFAFNGDQQTGNLDTRAGPTTLSRAGFGDVKEVGGNEATGSCGEGYGEAEGEGGRGQNRASSSSFAASLVPAGVSSVGFGGYLGSSRIEHSSTAEESPSNLGVDSELAQHLKRLGRKDPTTKVYEYKRLLLDYNREVRQATHDTMTSIVAVVRKGLAPHLKSLMGPWWFAQFDPVPEVSQAARFSLEAAFVTSERRLDALILYVNEIFSYLDENLKLTPHAMSEKATPADEIEDMHQRVISSSLLAISTLIDILLGKKLETTSEDMNHEQKLASKALITVAASAENLFSVNNCFLDFSSIKTLPFAFILGSLQEKDMSCHSSMWDMILLFCRTFPDAWSYINVHKEPIILFAADSATFFKAFQECFLWVFEHVTRFSKSEDDAHMLSIKLFNDVLIKLSWYDYIQVNPKILDVSSLEITDAEVDRMTFDDSSAAIPKYSSGYIIKLGKCIMNILMHITLYEINLDHFCATFVKDSLAILQYRLRSSRFQEPLRRIIDFLLLSQHPLSKGQTWPWELLAGPLIASSFSIIKAIDSIDSVEFLSVIVGIYGPVRVVAHIHVCINEHCCLGSTNHGDDDLIEKQFLQTIKDDLVPWCLLKQTQSTGAKLDLLLSLMQDAYSVEQWHAILTHFAIIEKRSRTDGGSSDHVETIQSFVTLFEKLRGKIPSMKENVHGSGVRQEYWHNELLDSIAISIACESPCICLSHAQLLRTMLGGSNKEDNMYFLSRKAVAVIFEEILKTLILYLSTSSFGWARHSCSLLLSLACMDLTVLQKSSVVNIFEVAQFAFQVLEGSIFCLKMLDDNNVLISCILAAIFIVDWEFSMLVLTDDEDNHDLKCHILVDYHLNIDDHLLKPVDAKLTPRGSLYAYCRNILTCFPSIVSLSNMEKLSYILVQTIRSCVFETDNLSADMISLCCKWVLYLLEVTCPDNIQLQCTLDLLLSKSNSWPLWIGPSSSEENRKATVLSVRESTALNEMRHRNFVAFVDKIISNVGVSKMIAGCHSQESLDKDVQSLPSSRVWVAAEILCTWEWQGGNAMETLVPSLARYAKEEKSAVQLDVNSSLVKILFDGAVIHSVSNNCVLLCSSISSVNIIEKIQEPHLRALLSLLHAFIVEENIWERHGIADFFKHVLDRLSLNGDVDRACLKILPFVTSCVIMSSVFRRSKFYGSTTDFSLVHSEAVMLQECITNWLNAANSFTPLRFVEPGNEEAVEWILVVLACYPLSLQGVIGTSKVEVQREISKFEQKLLLSLFCKQRVAASTTANDDNPVSSCLDCDSPRQEEMIIAKLTVVTVAYCWEEFQEEDWNFVFFKLNKWLESSVFLMEEMAESLDDAVMNYTNNNTEVVLTKLEEAVQSFDPSSASLSTTALIIFFLLSEQLEVQKPVTVEVFQSMKREKWTKVKDEVMENVLQPYPLSAIDRPSAESLSLRDEISCLILKPDAELLGMEVIGQERLVSTSLKRKETDLSGDLLQAANAAKHAINTGSLLSLESLFPVQTEHMALLAGSIYGMMIQILPSYVRNWFNSLRDRSVSSAIEMFTKIWCSPCLLLDELSQVKESVATDENFSLAVNKSVNEIVATYKKEETGLDLVIRLPSCYPLKPVDVECTRSLGISEVKQRKWLLSLTAFVRNQNGAIAEAVRIWKSNFDKEFQGVEECPICYSIIHTTNHSLPRLTCKTCKHKFHSACLYKWFSTSHKSTCPLCQTPF</sequence>
<evidence type="ECO:0000256" key="8">
    <source>
        <dbReference type="ARBA" id="ARBA00022679"/>
    </source>
</evidence>
<dbReference type="PANTHER" id="PTHR12389">
    <property type="entry name" value="ZINC FINGER PROTEIN 294"/>
    <property type="match status" value="1"/>
</dbReference>
<dbReference type="Pfam" id="PF23009">
    <property type="entry name" value="UBC_like"/>
    <property type="match status" value="1"/>
</dbReference>
<evidence type="ECO:0000256" key="6">
    <source>
        <dbReference type="ARBA" id="ARBA00017157"/>
    </source>
</evidence>
<evidence type="ECO:0000256" key="13">
    <source>
        <dbReference type="ARBA" id="ARBA00022833"/>
    </source>
</evidence>
<evidence type="ECO:0000256" key="5">
    <source>
        <dbReference type="ARBA" id="ARBA00012483"/>
    </source>
</evidence>
<evidence type="ECO:0000256" key="16">
    <source>
        <dbReference type="SAM" id="MobiDB-lite"/>
    </source>
</evidence>
<dbReference type="EC" id="2.3.2.27" evidence="5 15"/>
<dbReference type="PROSITE" id="PS50089">
    <property type="entry name" value="ZF_RING_2"/>
    <property type="match status" value="1"/>
</dbReference>
<evidence type="ECO:0000313" key="19">
    <source>
        <dbReference type="Proteomes" id="UP000639772"/>
    </source>
</evidence>
<keyword evidence="11 14" id="KW-0863">Zinc-finger</keyword>
<dbReference type="GO" id="GO:0008270">
    <property type="term" value="F:zinc ion binding"/>
    <property type="evidence" value="ECO:0007669"/>
    <property type="project" value="UniProtKB-KW"/>
</dbReference>
<keyword evidence="9 15" id="KW-0479">Metal-binding</keyword>
<name>A0A835RCU6_VANPL</name>
<keyword evidence="12 15" id="KW-0833">Ubl conjugation pathway</keyword>
<comment type="subcellular location">
    <subcellularLocation>
        <location evidence="2">Cytoplasm</location>
        <location evidence="2">Cytosol</location>
    </subcellularLocation>
</comment>
<evidence type="ECO:0000256" key="7">
    <source>
        <dbReference type="ARBA" id="ARBA00022490"/>
    </source>
</evidence>
<reference evidence="18 19" key="1">
    <citation type="journal article" date="2020" name="Nat. Food">
        <title>A phased Vanilla planifolia genome enables genetic improvement of flavour and production.</title>
        <authorList>
            <person name="Hasing T."/>
            <person name="Tang H."/>
            <person name="Brym M."/>
            <person name="Khazi F."/>
            <person name="Huang T."/>
            <person name="Chambers A.H."/>
        </authorList>
    </citation>
    <scope>NUCLEOTIDE SEQUENCE [LARGE SCALE GENOMIC DNA]</scope>
    <source>
        <tissue evidence="18">Leaf</tissue>
    </source>
</reference>
<dbReference type="PANTHER" id="PTHR12389:SF0">
    <property type="entry name" value="E3 UBIQUITIN-PROTEIN LIGASE LISTERIN"/>
    <property type="match status" value="1"/>
</dbReference>
<dbReference type="Proteomes" id="UP000639772">
    <property type="component" value="Unassembled WGS sequence"/>
</dbReference>
<dbReference type="InterPro" id="IPR039804">
    <property type="entry name" value="RING-CH-C4HC3_LTN1"/>
</dbReference>
<dbReference type="GO" id="GO:0061630">
    <property type="term" value="F:ubiquitin protein ligase activity"/>
    <property type="evidence" value="ECO:0007669"/>
    <property type="project" value="UniProtKB-UniRule"/>
</dbReference>
<dbReference type="CDD" id="cd16491">
    <property type="entry name" value="RING-CH-C4HC3_LTN1"/>
    <property type="match status" value="1"/>
</dbReference>
<evidence type="ECO:0000256" key="14">
    <source>
        <dbReference type="PROSITE-ProRule" id="PRU00175"/>
    </source>
</evidence>
<dbReference type="SMART" id="SM00184">
    <property type="entry name" value="RING"/>
    <property type="match status" value="1"/>
</dbReference>
<dbReference type="InterPro" id="IPR054476">
    <property type="entry name" value="Ltn1_N"/>
</dbReference>
<gene>
    <name evidence="18" type="ORF">HPP92_011681</name>
</gene>
<comment type="pathway">
    <text evidence="3 15">Protein modification; protein ubiquitination.</text>
</comment>
<dbReference type="Pfam" id="PF13639">
    <property type="entry name" value="zf-RING_2"/>
    <property type="match status" value="1"/>
</dbReference>
<keyword evidence="13 15" id="KW-0862">Zinc</keyword>
<dbReference type="GO" id="GO:0072344">
    <property type="term" value="P:rescue of stalled ribosome"/>
    <property type="evidence" value="ECO:0007669"/>
    <property type="project" value="UniProtKB-UniRule"/>
</dbReference>
<evidence type="ECO:0000256" key="12">
    <source>
        <dbReference type="ARBA" id="ARBA00022786"/>
    </source>
</evidence>
<dbReference type="GO" id="GO:1990116">
    <property type="term" value="P:ribosome-associated ubiquitin-dependent protein catabolic process"/>
    <property type="evidence" value="ECO:0007669"/>
    <property type="project" value="UniProtKB-UniRule"/>
</dbReference>
<proteinExistence type="inferred from homology"/>
<comment type="similarity">
    <text evidence="4 15">Belongs to the LTN1 family.</text>
</comment>
<organism evidence="18 19">
    <name type="scientific">Vanilla planifolia</name>
    <name type="common">Vanilla</name>
    <dbReference type="NCBI Taxonomy" id="51239"/>
    <lineage>
        <taxon>Eukaryota</taxon>
        <taxon>Viridiplantae</taxon>
        <taxon>Streptophyta</taxon>
        <taxon>Embryophyta</taxon>
        <taxon>Tracheophyta</taxon>
        <taxon>Spermatophyta</taxon>
        <taxon>Magnoliopsida</taxon>
        <taxon>Liliopsida</taxon>
        <taxon>Asparagales</taxon>
        <taxon>Orchidaceae</taxon>
        <taxon>Vanilloideae</taxon>
        <taxon>Vanilleae</taxon>
        <taxon>Vanilla</taxon>
    </lineage>
</organism>
<evidence type="ECO:0000256" key="9">
    <source>
        <dbReference type="ARBA" id="ARBA00022723"/>
    </source>
</evidence>
<dbReference type="OrthoDB" id="6108at2759"/>
<dbReference type="InterPro" id="IPR013083">
    <property type="entry name" value="Znf_RING/FYVE/PHD"/>
</dbReference>
<dbReference type="InterPro" id="IPR054477">
    <property type="entry name" value="LTN1_E3_ligase_6th"/>
</dbReference>
<dbReference type="InterPro" id="IPR054478">
    <property type="entry name" value="LTN1_UBC"/>
</dbReference>
<evidence type="ECO:0000256" key="1">
    <source>
        <dbReference type="ARBA" id="ARBA00000900"/>
    </source>
</evidence>
<dbReference type="InterPro" id="IPR011016">
    <property type="entry name" value="Znf_RING-CH"/>
</dbReference>
<evidence type="ECO:0000256" key="4">
    <source>
        <dbReference type="ARBA" id="ARBA00007997"/>
    </source>
</evidence>
<protein>
    <recommendedName>
        <fullName evidence="6 15">E3 ubiquitin-protein ligase listerin</fullName>
        <ecNumber evidence="5 15">2.3.2.27</ecNumber>
    </recommendedName>
    <alternativeName>
        <fullName evidence="15">RING-type E3 ubiquitin transferase listerin</fullName>
    </alternativeName>
</protein>
<evidence type="ECO:0000256" key="2">
    <source>
        <dbReference type="ARBA" id="ARBA00004514"/>
    </source>
</evidence>
<evidence type="ECO:0000256" key="10">
    <source>
        <dbReference type="ARBA" id="ARBA00022737"/>
    </source>
</evidence>
<dbReference type="GO" id="GO:0005829">
    <property type="term" value="C:cytosol"/>
    <property type="evidence" value="ECO:0007669"/>
    <property type="project" value="UniProtKB-SubCell"/>
</dbReference>
<feature type="domain" description="RING-type" evidence="17">
    <location>
        <begin position="1655"/>
        <end position="1702"/>
    </location>
</feature>
<evidence type="ECO:0000256" key="3">
    <source>
        <dbReference type="ARBA" id="ARBA00004906"/>
    </source>
</evidence>
<keyword evidence="10" id="KW-0677">Repeat</keyword>
<dbReference type="Pfam" id="PF22999">
    <property type="entry name" value="LTN1_E3_ligase_6th"/>
    <property type="match status" value="1"/>
</dbReference>
<dbReference type="GO" id="GO:1990112">
    <property type="term" value="C:RQC complex"/>
    <property type="evidence" value="ECO:0007669"/>
    <property type="project" value="UniProtKB-UniRule"/>
</dbReference>
<feature type="region of interest" description="Disordered" evidence="16">
    <location>
        <begin position="1"/>
        <end position="64"/>
    </location>
</feature>
<dbReference type="Pfam" id="PF22958">
    <property type="entry name" value="Ltn1_1st"/>
    <property type="match status" value="1"/>
</dbReference>
<dbReference type="SUPFAM" id="SSF57850">
    <property type="entry name" value="RING/U-box"/>
    <property type="match status" value="1"/>
</dbReference>
<dbReference type="SMART" id="SM00744">
    <property type="entry name" value="RINGv"/>
    <property type="match status" value="1"/>
</dbReference>
<dbReference type="GO" id="GO:0016567">
    <property type="term" value="P:protein ubiquitination"/>
    <property type="evidence" value="ECO:0007669"/>
    <property type="project" value="UniProtKB-UniPathway"/>
</dbReference>
<evidence type="ECO:0000259" key="17">
    <source>
        <dbReference type="PROSITE" id="PS50089"/>
    </source>
</evidence>